<keyword evidence="4" id="KW-1185">Reference proteome</keyword>
<organism evidence="3 4">
    <name type="scientific">Bimuria novae-zelandiae CBS 107.79</name>
    <dbReference type="NCBI Taxonomy" id="1447943"/>
    <lineage>
        <taxon>Eukaryota</taxon>
        <taxon>Fungi</taxon>
        <taxon>Dikarya</taxon>
        <taxon>Ascomycota</taxon>
        <taxon>Pezizomycotina</taxon>
        <taxon>Dothideomycetes</taxon>
        <taxon>Pleosporomycetidae</taxon>
        <taxon>Pleosporales</taxon>
        <taxon>Massarineae</taxon>
        <taxon>Didymosphaeriaceae</taxon>
        <taxon>Bimuria</taxon>
    </lineage>
</organism>
<dbReference type="AlphaFoldDB" id="A0A6A5V0V9"/>
<accession>A0A6A5V0V9</accession>
<dbReference type="Proteomes" id="UP000800036">
    <property type="component" value="Unassembled WGS sequence"/>
</dbReference>
<feature type="domain" description="Heterokaryon incompatibility" evidence="1">
    <location>
        <begin position="23"/>
        <end position="108"/>
    </location>
</feature>
<evidence type="ECO:0000313" key="3">
    <source>
        <dbReference type="EMBL" id="KAF1970654.1"/>
    </source>
</evidence>
<name>A0A6A5V0V9_9PLEO</name>
<sequence>MRLLNASTITLESFYNEATTPRYAILSHTWGDEEVSFQDLNSCAWPPSSKGFYKIRQCCELVLAHGIKYAWVDTCCIDTTSSSELSEGINSLFKWYLKADVCYAYLEDLGKVRLFKRGWTLQELIAPNEVIFFAQCALERITGIDDFILTSSNQDFYLKRVSVARRMSWAATRETTRPEDITYCLLGIFDVNVLLLYGEGEKAFVRLQEEIMKNSDNQSLFLWVSDSVETPGKLDMRTDS</sequence>
<feature type="domain" description="DUF8212" evidence="2">
    <location>
        <begin position="202"/>
        <end position="225"/>
    </location>
</feature>
<reference evidence="3" key="1">
    <citation type="journal article" date="2020" name="Stud. Mycol.">
        <title>101 Dothideomycetes genomes: a test case for predicting lifestyles and emergence of pathogens.</title>
        <authorList>
            <person name="Haridas S."/>
            <person name="Albert R."/>
            <person name="Binder M."/>
            <person name="Bloem J."/>
            <person name="Labutti K."/>
            <person name="Salamov A."/>
            <person name="Andreopoulos B."/>
            <person name="Baker S."/>
            <person name="Barry K."/>
            <person name="Bills G."/>
            <person name="Bluhm B."/>
            <person name="Cannon C."/>
            <person name="Castanera R."/>
            <person name="Culley D."/>
            <person name="Daum C."/>
            <person name="Ezra D."/>
            <person name="Gonzalez J."/>
            <person name="Henrissat B."/>
            <person name="Kuo A."/>
            <person name="Liang C."/>
            <person name="Lipzen A."/>
            <person name="Lutzoni F."/>
            <person name="Magnuson J."/>
            <person name="Mondo S."/>
            <person name="Nolan M."/>
            <person name="Ohm R."/>
            <person name="Pangilinan J."/>
            <person name="Park H.-J."/>
            <person name="Ramirez L."/>
            <person name="Alfaro M."/>
            <person name="Sun H."/>
            <person name="Tritt A."/>
            <person name="Yoshinaga Y."/>
            <person name="Zwiers L.-H."/>
            <person name="Turgeon B."/>
            <person name="Goodwin S."/>
            <person name="Spatafora J."/>
            <person name="Crous P."/>
            <person name="Grigoriev I."/>
        </authorList>
    </citation>
    <scope>NUCLEOTIDE SEQUENCE</scope>
    <source>
        <strain evidence="3">CBS 107.79</strain>
    </source>
</reference>
<evidence type="ECO:0000313" key="4">
    <source>
        <dbReference type="Proteomes" id="UP000800036"/>
    </source>
</evidence>
<dbReference type="Pfam" id="PF26640">
    <property type="entry name" value="DUF8212"/>
    <property type="match status" value="1"/>
</dbReference>
<dbReference type="EMBL" id="ML976699">
    <property type="protein sequence ID" value="KAF1970654.1"/>
    <property type="molecule type" value="Genomic_DNA"/>
</dbReference>
<gene>
    <name evidence="3" type="ORF">BU23DRAFT_581971</name>
</gene>
<protein>
    <submittedName>
        <fullName evidence="3">Uncharacterized protein</fullName>
    </submittedName>
</protein>
<dbReference type="InterPro" id="IPR010730">
    <property type="entry name" value="HET"/>
</dbReference>
<evidence type="ECO:0000259" key="2">
    <source>
        <dbReference type="Pfam" id="PF26640"/>
    </source>
</evidence>
<dbReference type="InterPro" id="IPR058525">
    <property type="entry name" value="DUF8212"/>
</dbReference>
<dbReference type="PANTHER" id="PTHR10622:SF10">
    <property type="entry name" value="HET DOMAIN-CONTAINING PROTEIN"/>
    <property type="match status" value="1"/>
</dbReference>
<dbReference type="PANTHER" id="PTHR10622">
    <property type="entry name" value="HET DOMAIN-CONTAINING PROTEIN"/>
    <property type="match status" value="1"/>
</dbReference>
<evidence type="ECO:0000259" key="1">
    <source>
        <dbReference type="Pfam" id="PF06985"/>
    </source>
</evidence>
<dbReference type="Pfam" id="PF06985">
    <property type="entry name" value="HET"/>
    <property type="match status" value="1"/>
</dbReference>
<proteinExistence type="predicted"/>
<dbReference type="OrthoDB" id="674604at2759"/>